<evidence type="ECO:0000313" key="3">
    <source>
        <dbReference type="Proteomes" id="UP000246464"/>
    </source>
</evidence>
<gene>
    <name evidence="2" type="ORF">SMAX5B_004836</name>
</gene>
<feature type="region of interest" description="Disordered" evidence="1">
    <location>
        <begin position="76"/>
        <end position="101"/>
    </location>
</feature>
<sequence length="210" mass="24686">MQPEEFKHQRKRESPDEVDPAEKMSKRDCLRKIWKDTKKERQEIDHMKCRGHEIRNHLEKRLAGINQFVKRAWLQKGKAPQDKTNLEQGTSENTTSKSYWETDQETLDDKYTELHQLKVRMLCEIEKLHIKEAESKTLTTCDKSYQTSQVDATMGNEAVQATQQASTKTHREQMVQTSQTSSGLLSQLRHYCYRCCCPCPCCRQVCREEE</sequence>
<dbReference type="Proteomes" id="UP000246464">
    <property type="component" value="Chromosome 4"/>
</dbReference>
<feature type="region of interest" description="Disordered" evidence="1">
    <location>
        <begin position="1"/>
        <end position="25"/>
    </location>
</feature>
<dbReference type="EMBL" id="CP026246">
    <property type="protein sequence ID" value="AWP00554.1"/>
    <property type="molecule type" value="Genomic_DNA"/>
</dbReference>
<evidence type="ECO:0000313" key="2">
    <source>
        <dbReference type="EMBL" id="AWP00554.1"/>
    </source>
</evidence>
<name>A0A2U9B9L1_SCOMX</name>
<evidence type="ECO:0000256" key="1">
    <source>
        <dbReference type="SAM" id="MobiDB-lite"/>
    </source>
</evidence>
<accession>A0A2U9B9L1</accession>
<organism evidence="2 3">
    <name type="scientific">Scophthalmus maximus</name>
    <name type="common">Turbot</name>
    <name type="synonym">Psetta maxima</name>
    <dbReference type="NCBI Taxonomy" id="52904"/>
    <lineage>
        <taxon>Eukaryota</taxon>
        <taxon>Metazoa</taxon>
        <taxon>Chordata</taxon>
        <taxon>Craniata</taxon>
        <taxon>Vertebrata</taxon>
        <taxon>Euteleostomi</taxon>
        <taxon>Actinopterygii</taxon>
        <taxon>Neopterygii</taxon>
        <taxon>Teleostei</taxon>
        <taxon>Neoteleostei</taxon>
        <taxon>Acanthomorphata</taxon>
        <taxon>Carangaria</taxon>
        <taxon>Pleuronectiformes</taxon>
        <taxon>Pleuronectoidei</taxon>
        <taxon>Scophthalmidae</taxon>
        <taxon>Scophthalmus</taxon>
    </lineage>
</organism>
<dbReference type="AlphaFoldDB" id="A0A2U9B9L1"/>
<keyword evidence="3" id="KW-1185">Reference proteome</keyword>
<feature type="compositionally biased region" description="Polar residues" evidence="1">
    <location>
        <begin position="86"/>
        <end position="101"/>
    </location>
</feature>
<protein>
    <submittedName>
        <fullName evidence="2">Putative trichohyalin-like</fullName>
    </submittedName>
</protein>
<reference evidence="2 3" key="1">
    <citation type="submission" date="2017-12" db="EMBL/GenBank/DDBJ databases">
        <title>Integrating genomic resources of turbot (Scophthalmus maximus) in depth evaluation of genetic and physical mapping variation across individuals.</title>
        <authorList>
            <person name="Martinez P."/>
        </authorList>
    </citation>
    <scope>NUCLEOTIDE SEQUENCE [LARGE SCALE GENOMIC DNA]</scope>
</reference>
<proteinExistence type="predicted"/>